<dbReference type="EC" id="5.3.1.16" evidence="5 12"/>
<feature type="active site" description="Proton acceptor" evidence="12">
    <location>
        <position position="8"/>
    </location>
</feature>
<comment type="subcellular location">
    <subcellularLocation>
        <location evidence="2 12 14">Cytoplasm</location>
    </subcellularLocation>
</comment>
<evidence type="ECO:0000256" key="1">
    <source>
        <dbReference type="ARBA" id="ARBA00000901"/>
    </source>
</evidence>
<evidence type="ECO:0000256" key="9">
    <source>
        <dbReference type="ARBA" id="ARBA00023102"/>
    </source>
</evidence>
<protein>
    <recommendedName>
        <fullName evidence="6 12">1-(5-phosphoribosyl)-5-[(5-phosphoribosylamino)methylideneamino] imidazole-4-carboxamide isomerase</fullName>
        <ecNumber evidence="5 12">5.3.1.16</ecNumber>
    </recommendedName>
    <alternativeName>
        <fullName evidence="11 12">Phosphoribosylformimino-5-aminoimidazole carboxamide ribotide isomerase</fullName>
    </alternativeName>
</protein>
<dbReference type="NCBIfam" id="TIGR00007">
    <property type="entry name" value="1-(5-phosphoribosyl)-5-[(5-phosphoribosylamino)methylideneamino]imidazole-4-carboxamide isomerase"/>
    <property type="match status" value="1"/>
</dbReference>
<evidence type="ECO:0000256" key="12">
    <source>
        <dbReference type="HAMAP-Rule" id="MF_01014"/>
    </source>
</evidence>
<accession>A0A1M5VQS9</accession>
<dbReference type="InterPro" id="IPR006063">
    <property type="entry name" value="HisA_bact_arch"/>
</dbReference>
<dbReference type="InterPro" id="IPR006062">
    <property type="entry name" value="His_biosynth"/>
</dbReference>
<dbReference type="InterPro" id="IPR011060">
    <property type="entry name" value="RibuloseP-bd_barrel"/>
</dbReference>
<reference evidence="15 16" key="1">
    <citation type="submission" date="2016-11" db="EMBL/GenBank/DDBJ databases">
        <authorList>
            <person name="Jaros S."/>
            <person name="Januszkiewicz K."/>
            <person name="Wedrychowicz H."/>
        </authorList>
    </citation>
    <scope>NUCLEOTIDE SEQUENCE [LARGE SCALE GENOMIC DNA]</scope>
    <source>
        <strain evidence="15 16">DSM 10068</strain>
    </source>
</reference>
<dbReference type="GO" id="GO:0000105">
    <property type="term" value="P:L-histidine biosynthetic process"/>
    <property type="evidence" value="ECO:0007669"/>
    <property type="project" value="UniProtKB-UniRule"/>
</dbReference>
<dbReference type="GO" id="GO:0005737">
    <property type="term" value="C:cytoplasm"/>
    <property type="evidence" value="ECO:0007669"/>
    <property type="project" value="UniProtKB-SubCell"/>
</dbReference>
<keyword evidence="7 12" id="KW-0963">Cytoplasm</keyword>
<evidence type="ECO:0000256" key="5">
    <source>
        <dbReference type="ARBA" id="ARBA00012550"/>
    </source>
</evidence>
<dbReference type="AlphaFoldDB" id="A0A1M5VQS9"/>
<evidence type="ECO:0000256" key="3">
    <source>
        <dbReference type="ARBA" id="ARBA00005133"/>
    </source>
</evidence>
<dbReference type="EMBL" id="FQXV01000002">
    <property type="protein sequence ID" value="SHH77587.1"/>
    <property type="molecule type" value="Genomic_DNA"/>
</dbReference>
<sequence length="243" mass="25617">MILFPAIDLYHKSAVRLVKGDYAQMTVYSASPAAVAASFRDAGATHIHVVDLEGARDGTTANIGTVGEIVRQSGLFVEAGGGIRSRDVIEKYLDIGVGRVILGTAAVAQPGFVGEMVSRFGGKIAVGVDVKDGFVAVKGWTEVTGLECFDFCRQMEQQGVKTIICTDISKDGVLGGTNLELYRKLSDALALDIVASGGVTSLDDVRALGAIGLYGAILGKAIYEGRIDLKEAVRLSQEMRCGE</sequence>
<dbReference type="InterPro" id="IPR013785">
    <property type="entry name" value="Aldolase_TIM"/>
</dbReference>
<comment type="pathway">
    <text evidence="3 12 14">Amino-acid biosynthesis; L-histidine biosynthesis; L-histidine from 5-phospho-alpha-D-ribose 1-diphosphate: step 4/9.</text>
</comment>
<dbReference type="InterPro" id="IPR023016">
    <property type="entry name" value="HisA/PriA"/>
</dbReference>
<evidence type="ECO:0000313" key="16">
    <source>
        <dbReference type="Proteomes" id="UP000183995"/>
    </source>
</evidence>
<keyword evidence="8 12" id="KW-0028">Amino-acid biosynthesis</keyword>
<proteinExistence type="inferred from homology"/>
<evidence type="ECO:0000256" key="11">
    <source>
        <dbReference type="ARBA" id="ARBA00030547"/>
    </source>
</evidence>
<comment type="catalytic activity">
    <reaction evidence="1 12 14">
        <text>1-(5-phospho-beta-D-ribosyl)-5-[(5-phospho-beta-D-ribosylamino)methylideneamino]imidazole-4-carboxamide = 5-[(5-phospho-1-deoxy-D-ribulos-1-ylimino)methylamino]-1-(5-phospho-beta-D-ribosyl)imidazole-4-carboxamide</text>
        <dbReference type="Rhea" id="RHEA:15469"/>
        <dbReference type="ChEBI" id="CHEBI:58435"/>
        <dbReference type="ChEBI" id="CHEBI:58525"/>
        <dbReference type="EC" id="5.3.1.16"/>
    </reaction>
</comment>
<dbReference type="GO" id="GO:0000162">
    <property type="term" value="P:L-tryptophan biosynthetic process"/>
    <property type="evidence" value="ECO:0007669"/>
    <property type="project" value="TreeGrafter"/>
</dbReference>
<dbReference type="STRING" id="1123282.SAMN02745823_00969"/>
<evidence type="ECO:0000256" key="8">
    <source>
        <dbReference type="ARBA" id="ARBA00022605"/>
    </source>
</evidence>
<dbReference type="FunFam" id="3.20.20.70:FF:000009">
    <property type="entry name" value="1-(5-phosphoribosyl)-5-[(5-phosphoribosylamino)methylideneamino] imidazole-4-carboxamide isomerase"/>
    <property type="match status" value="1"/>
</dbReference>
<name>A0A1M5VQS9_9FIRM</name>
<evidence type="ECO:0000256" key="14">
    <source>
        <dbReference type="RuleBase" id="RU003658"/>
    </source>
</evidence>
<evidence type="ECO:0000256" key="13">
    <source>
        <dbReference type="RuleBase" id="RU003657"/>
    </source>
</evidence>
<dbReference type="PANTHER" id="PTHR43090:SF2">
    <property type="entry name" value="1-(5-PHOSPHORIBOSYL)-5-[(5-PHOSPHORIBOSYLAMINO)METHYLIDENEAMINO] IMIDAZOLE-4-CARBOXAMIDE ISOMERASE"/>
    <property type="match status" value="1"/>
</dbReference>
<organism evidence="15 16">
    <name type="scientific">Sporobacter termitidis DSM 10068</name>
    <dbReference type="NCBI Taxonomy" id="1123282"/>
    <lineage>
        <taxon>Bacteria</taxon>
        <taxon>Bacillati</taxon>
        <taxon>Bacillota</taxon>
        <taxon>Clostridia</taxon>
        <taxon>Eubacteriales</taxon>
        <taxon>Oscillospiraceae</taxon>
        <taxon>Sporobacter</taxon>
    </lineage>
</organism>
<evidence type="ECO:0000256" key="7">
    <source>
        <dbReference type="ARBA" id="ARBA00022490"/>
    </source>
</evidence>
<dbReference type="Gene3D" id="3.20.20.70">
    <property type="entry name" value="Aldolase class I"/>
    <property type="match status" value="1"/>
</dbReference>
<keyword evidence="10 12" id="KW-0413">Isomerase</keyword>
<dbReference type="RefSeq" id="WP_073076519.1">
    <property type="nucleotide sequence ID" value="NZ_FQXV01000002.1"/>
</dbReference>
<dbReference type="HAMAP" id="MF_01014">
    <property type="entry name" value="HisA"/>
    <property type="match status" value="1"/>
</dbReference>
<comment type="similarity">
    <text evidence="4 12 13">Belongs to the HisA/HisF family.</text>
</comment>
<dbReference type="CDD" id="cd04732">
    <property type="entry name" value="HisA"/>
    <property type="match status" value="1"/>
</dbReference>
<evidence type="ECO:0000256" key="2">
    <source>
        <dbReference type="ARBA" id="ARBA00004496"/>
    </source>
</evidence>
<evidence type="ECO:0000313" key="15">
    <source>
        <dbReference type="EMBL" id="SHH77587.1"/>
    </source>
</evidence>
<keyword evidence="9 12" id="KW-0368">Histidine biosynthesis</keyword>
<dbReference type="InterPro" id="IPR044524">
    <property type="entry name" value="Isoase_HisA-like"/>
</dbReference>
<dbReference type="UniPathway" id="UPA00031">
    <property type="reaction ID" value="UER00009"/>
</dbReference>
<evidence type="ECO:0000256" key="10">
    <source>
        <dbReference type="ARBA" id="ARBA00023235"/>
    </source>
</evidence>
<dbReference type="PANTHER" id="PTHR43090">
    <property type="entry name" value="1-(5-PHOSPHORIBOSYL)-5-[(5-PHOSPHORIBOSYLAMINO)METHYLIDENEAMINO] IMIDAZOLE-4-CARBOXAMIDE ISOMERASE"/>
    <property type="match status" value="1"/>
</dbReference>
<evidence type="ECO:0000256" key="6">
    <source>
        <dbReference type="ARBA" id="ARBA00018464"/>
    </source>
</evidence>
<feature type="active site" description="Proton donor" evidence="12">
    <location>
        <position position="129"/>
    </location>
</feature>
<dbReference type="Pfam" id="PF00977">
    <property type="entry name" value="His_biosynth"/>
    <property type="match status" value="1"/>
</dbReference>
<dbReference type="Proteomes" id="UP000183995">
    <property type="component" value="Unassembled WGS sequence"/>
</dbReference>
<dbReference type="GO" id="GO:0003949">
    <property type="term" value="F:1-(5-phosphoribosyl)-5-[(5-phosphoribosylamino)methylideneamino]imidazole-4-carboxamide isomerase activity"/>
    <property type="evidence" value="ECO:0007669"/>
    <property type="project" value="UniProtKB-UniRule"/>
</dbReference>
<evidence type="ECO:0000256" key="4">
    <source>
        <dbReference type="ARBA" id="ARBA00009667"/>
    </source>
</evidence>
<keyword evidence="16" id="KW-1185">Reference proteome</keyword>
<gene>
    <name evidence="12" type="primary">hisA</name>
    <name evidence="15" type="ORF">SAMN02745823_00969</name>
</gene>
<dbReference type="SUPFAM" id="SSF51366">
    <property type="entry name" value="Ribulose-phoshate binding barrel"/>
    <property type="match status" value="1"/>
</dbReference>
<dbReference type="OrthoDB" id="9781903at2"/>